<evidence type="ECO:0000256" key="2">
    <source>
        <dbReference type="ARBA" id="ARBA00022741"/>
    </source>
</evidence>
<reference evidence="13 14" key="1">
    <citation type="submission" date="2016-10" db="EMBL/GenBank/DDBJ databases">
        <authorList>
            <person name="Varghese N."/>
            <person name="Submissions S."/>
        </authorList>
    </citation>
    <scope>NUCLEOTIDE SEQUENCE [LARGE SCALE GENOMIC DNA]</scope>
    <source>
        <strain evidence="13 14">IAM 15147</strain>
    </source>
</reference>
<evidence type="ECO:0000259" key="12">
    <source>
        <dbReference type="PROSITE" id="PS51198"/>
    </source>
</evidence>
<feature type="domain" description="UvrD-like helicase ATP-binding" evidence="12">
    <location>
        <begin position="6"/>
        <end position="281"/>
    </location>
</feature>
<evidence type="ECO:0000313" key="13">
    <source>
        <dbReference type="EMBL" id="SFS14745.1"/>
    </source>
</evidence>
<keyword evidence="14" id="KW-1185">Reference proteome</keyword>
<evidence type="ECO:0000256" key="7">
    <source>
        <dbReference type="ARBA" id="ARBA00023235"/>
    </source>
</evidence>
<evidence type="ECO:0000256" key="10">
    <source>
        <dbReference type="ARBA" id="ARBA00048988"/>
    </source>
</evidence>
<dbReference type="RefSeq" id="WP_092918256.1">
    <property type="nucleotide sequence ID" value="NZ_FOZN01000003.1"/>
</dbReference>
<evidence type="ECO:0000256" key="8">
    <source>
        <dbReference type="ARBA" id="ARBA00034617"/>
    </source>
</evidence>
<dbReference type="PROSITE" id="PS51198">
    <property type="entry name" value="UVRD_HELICASE_ATP_BIND"/>
    <property type="match status" value="1"/>
</dbReference>
<dbReference type="SUPFAM" id="SSF52540">
    <property type="entry name" value="P-loop containing nucleoside triphosphate hydrolases"/>
    <property type="match status" value="1"/>
</dbReference>
<dbReference type="InterPro" id="IPR027417">
    <property type="entry name" value="P-loop_NTPase"/>
</dbReference>
<keyword evidence="5 11" id="KW-0067">ATP-binding</keyword>
<comment type="similarity">
    <text evidence="1">Belongs to the helicase family. UvrD subfamily.</text>
</comment>
<dbReference type="Proteomes" id="UP000198506">
    <property type="component" value="Unassembled WGS sequence"/>
</dbReference>
<gene>
    <name evidence="13" type="ORF">SAMN04487783_1901</name>
</gene>
<keyword evidence="4 11" id="KW-0347">Helicase</keyword>
<dbReference type="GO" id="GO:0000725">
    <property type="term" value="P:recombinational repair"/>
    <property type="evidence" value="ECO:0007669"/>
    <property type="project" value="TreeGrafter"/>
</dbReference>
<keyword evidence="2 11" id="KW-0547">Nucleotide-binding</keyword>
<dbReference type="AlphaFoldDB" id="A0AA94HNB6"/>
<dbReference type="InterPro" id="IPR000212">
    <property type="entry name" value="DNA_helicase_UvrD/REP"/>
</dbReference>
<evidence type="ECO:0000256" key="5">
    <source>
        <dbReference type="ARBA" id="ARBA00022840"/>
    </source>
</evidence>
<organism evidence="13 14">
    <name type="scientific">Agrococcus baldri</name>
    <dbReference type="NCBI Taxonomy" id="153730"/>
    <lineage>
        <taxon>Bacteria</taxon>
        <taxon>Bacillati</taxon>
        <taxon>Actinomycetota</taxon>
        <taxon>Actinomycetes</taxon>
        <taxon>Micrococcales</taxon>
        <taxon>Microbacteriaceae</taxon>
        <taxon>Agrococcus</taxon>
    </lineage>
</organism>
<evidence type="ECO:0000256" key="4">
    <source>
        <dbReference type="ARBA" id="ARBA00022806"/>
    </source>
</evidence>
<feature type="binding site" evidence="11">
    <location>
        <begin position="27"/>
        <end position="34"/>
    </location>
    <ligand>
        <name>ATP</name>
        <dbReference type="ChEBI" id="CHEBI:30616"/>
    </ligand>
</feature>
<dbReference type="CDD" id="cd17932">
    <property type="entry name" value="DEXQc_UvrD"/>
    <property type="match status" value="1"/>
</dbReference>
<keyword evidence="6" id="KW-0238">DNA-binding</keyword>
<dbReference type="EMBL" id="FOZN01000003">
    <property type="protein sequence ID" value="SFS14745.1"/>
    <property type="molecule type" value="Genomic_DNA"/>
</dbReference>
<name>A0AA94HNB6_9MICO</name>
<comment type="catalytic activity">
    <reaction evidence="10">
        <text>ATP + H2O = ADP + phosphate + H(+)</text>
        <dbReference type="Rhea" id="RHEA:13065"/>
        <dbReference type="ChEBI" id="CHEBI:15377"/>
        <dbReference type="ChEBI" id="CHEBI:15378"/>
        <dbReference type="ChEBI" id="CHEBI:30616"/>
        <dbReference type="ChEBI" id="CHEBI:43474"/>
        <dbReference type="ChEBI" id="CHEBI:456216"/>
        <dbReference type="EC" id="5.6.2.4"/>
    </reaction>
</comment>
<protein>
    <recommendedName>
        <fullName evidence="9">DNA 3'-5' helicase</fullName>
        <ecNumber evidence="9">5.6.2.4</ecNumber>
    </recommendedName>
</protein>
<dbReference type="GO" id="GO:0003677">
    <property type="term" value="F:DNA binding"/>
    <property type="evidence" value="ECO:0007669"/>
    <property type="project" value="UniProtKB-KW"/>
</dbReference>
<evidence type="ECO:0000256" key="3">
    <source>
        <dbReference type="ARBA" id="ARBA00022801"/>
    </source>
</evidence>
<dbReference type="GO" id="GO:0043138">
    <property type="term" value="F:3'-5' DNA helicase activity"/>
    <property type="evidence" value="ECO:0007669"/>
    <property type="project" value="UniProtKB-EC"/>
</dbReference>
<evidence type="ECO:0000256" key="9">
    <source>
        <dbReference type="ARBA" id="ARBA00034808"/>
    </source>
</evidence>
<sequence>MLVSDRGALNAEQEAAIAEPGSVFLIACPGSGKTRTLTYKVASELEKIDSHRSFVAAITYTHRAADEIEERISGLGVDTSQLWIGTIHAFCLEWILKPYGKYHPDLQYGFQVINSHESEVILKRLCATSRNPAVTTFDCDYYFTDSSMELGCRTASKIPSVHRILQEYFGELHASRQIDFEHILKYAFEIVRDNPSVSTILSQIFTFIAIDEYQDTKQVQYSILGAIIKAGAGSTRTLIVGDPNQSIFASLGGYAIAPGDFRSLIGVPLREMALSRNYRSSERIIDYFGNFNVHGTLIEAASEHAAYASAITFDNVTTRNELETELARLIRHNIEVEGVSPNEICVVAPWWIHLAHMTRRLVALMPEYEFDGPGLVPFSRDIDNFWYKLAKLALTEASPRMFVLRLRWAGDIINDLELAGVDTSRISRRSLLRESNSIAPPDVEGLDYLASYFRTLFENLSIDYAQYRPLQEQHDAFFASSRQRVDRLVAEGAPYVSDIATFRRVFRPRTGITVSTIHGIKGAEFDTVVAFALLDGMVPHFSDADQLDSAKKLMYVIGSRARKHLHLIAERGRTKKGNWPDYDTTIPLKNLQYAYDR</sequence>
<dbReference type="Gene3D" id="1.10.10.160">
    <property type="match status" value="1"/>
</dbReference>
<comment type="catalytic activity">
    <reaction evidence="8">
        <text>Couples ATP hydrolysis with the unwinding of duplex DNA by translocating in the 3'-5' direction.</text>
        <dbReference type="EC" id="5.6.2.4"/>
    </reaction>
</comment>
<dbReference type="Gene3D" id="3.40.50.300">
    <property type="entry name" value="P-loop containing nucleotide triphosphate hydrolases"/>
    <property type="match status" value="2"/>
</dbReference>
<evidence type="ECO:0000313" key="14">
    <source>
        <dbReference type="Proteomes" id="UP000198506"/>
    </source>
</evidence>
<comment type="caution">
    <text evidence="13">The sequence shown here is derived from an EMBL/GenBank/DDBJ whole genome shotgun (WGS) entry which is preliminary data.</text>
</comment>
<evidence type="ECO:0000256" key="6">
    <source>
        <dbReference type="ARBA" id="ARBA00023125"/>
    </source>
</evidence>
<keyword evidence="7" id="KW-0413">Isomerase</keyword>
<keyword evidence="3 11" id="KW-0378">Hydrolase</keyword>
<dbReference type="GO" id="GO:0005524">
    <property type="term" value="F:ATP binding"/>
    <property type="evidence" value="ECO:0007669"/>
    <property type="project" value="UniProtKB-UniRule"/>
</dbReference>
<dbReference type="InterPro" id="IPR014017">
    <property type="entry name" value="DNA_helicase_UvrD-like_C"/>
</dbReference>
<dbReference type="PANTHER" id="PTHR11070:SF2">
    <property type="entry name" value="ATP-DEPENDENT DNA HELICASE SRS2"/>
    <property type="match status" value="1"/>
</dbReference>
<dbReference type="InterPro" id="IPR014016">
    <property type="entry name" value="UvrD-like_ATP-bd"/>
</dbReference>
<dbReference type="GO" id="GO:0016787">
    <property type="term" value="F:hydrolase activity"/>
    <property type="evidence" value="ECO:0007669"/>
    <property type="project" value="UniProtKB-UniRule"/>
</dbReference>
<accession>A0AA94HNB6</accession>
<dbReference type="Pfam" id="PF13361">
    <property type="entry name" value="UvrD_C"/>
    <property type="match status" value="1"/>
</dbReference>
<evidence type="ECO:0000256" key="11">
    <source>
        <dbReference type="PROSITE-ProRule" id="PRU00560"/>
    </source>
</evidence>
<evidence type="ECO:0000256" key="1">
    <source>
        <dbReference type="ARBA" id="ARBA00009922"/>
    </source>
</evidence>
<dbReference type="EC" id="5.6.2.4" evidence="9"/>
<dbReference type="InterPro" id="IPR013986">
    <property type="entry name" value="DExx_box_DNA_helicase_dom_sf"/>
</dbReference>
<proteinExistence type="inferred from homology"/>
<dbReference type="Pfam" id="PF00580">
    <property type="entry name" value="UvrD-helicase"/>
    <property type="match status" value="1"/>
</dbReference>
<dbReference type="PANTHER" id="PTHR11070">
    <property type="entry name" value="UVRD / RECB / PCRA DNA HELICASE FAMILY MEMBER"/>
    <property type="match status" value="1"/>
</dbReference>